<comment type="caution">
    <text evidence="1">The sequence shown here is derived from an EMBL/GenBank/DDBJ whole genome shotgun (WGS) entry which is preliminary data.</text>
</comment>
<evidence type="ECO:0000313" key="2">
    <source>
        <dbReference type="Proteomes" id="UP000179441"/>
    </source>
</evidence>
<proteinExistence type="predicted"/>
<keyword evidence="2" id="KW-1185">Reference proteome</keyword>
<dbReference type="RefSeq" id="WP_070952822.1">
    <property type="nucleotide sequence ID" value="NZ_MLIS01000004.1"/>
</dbReference>
<name>A0A1S1M096_MYCCH</name>
<sequence length="89" mass="10159">MSSTENARRDIAQVVRELDELLTRDSTGPINSQRERYDQQLVADLFSRLACPTGGHHRDGATCLCRLRSRRAMRVLHILSPTCRQRHAS</sequence>
<protein>
    <submittedName>
        <fullName evidence="1">Uncharacterized protein</fullName>
    </submittedName>
</protein>
<accession>A0A1S1M096</accession>
<reference evidence="1 2" key="1">
    <citation type="submission" date="2016-10" db="EMBL/GenBank/DDBJ databases">
        <title>Evaluation of Human, Veterinary and Environmental Mycobacterium chelonae Isolates by Core Genome Phylogenomic Analysis, Targeted Gene Comparison, and Anti-microbial Susceptibility Patterns: A Tale of Mistaken Identities.</title>
        <authorList>
            <person name="Fogelson S.B."/>
            <person name="Camus A.C."/>
            <person name="Lorenz W."/>
            <person name="Vasireddy R."/>
            <person name="Vasireddy S."/>
            <person name="Smith T."/>
            <person name="Brown-Elliott B.A."/>
            <person name="Wallace R.J.Jr."/>
            <person name="Hasan N.A."/>
            <person name="Reischl U."/>
            <person name="Sanchez S."/>
        </authorList>
    </citation>
    <scope>NUCLEOTIDE SEQUENCE [LARGE SCALE GENOMIC DNA]</scope>
    <source>
        <strain evidence="1 2">15518</strain>
    </source>
</reference>
<dbReference type="EMBL" id="MLIS01000004">
    <property type="protein sequence ID" value="OHU76117.1"/>
    <property type="molecule type" value="Genomic_DNA"/>
</dbReference>
<gene>
    <name evidence="1" type="ORF">BKG84_24810</name>
</gene>
<evidence type="ECO:0000313" key="1">
    <source>
        <dbReference type="EMBL" id="OHU76117.1"/>
    </source>
</evidence>
<dbReference type="AlphaFoldDB" id="A0A1S1M096"/>
<dbReference type="Proteomes" id="UP000179441">
    <property type="component" value="Unassembled WGS sequence"/>
</dbReference>
<organism evidence="1 2">
    <name type="scientific">Mycobacteroides chelonae</name>
    <name type="common">Mycobacterium chelonae</name>
    <dbReference type="NCBI Taxonomy" id="1774"/>
    <lineage>
        <taxon>Bacteria</taxon>
        <taxon>Bacillati</taxon>
        <taxon>Actinomycetota</taxon>
        <taxon>Actinomycetes</taxon>
        <taxon>Mycobacteriales</taxon>
        <taxon>Mycobacteriaceae</taxon>
        <taxon>Mycobacteroides</taxon>
    </lineage>
</organism>